<dbReference type="KEGG" id="lmoi:VV02_13400"/>
<dbReference type="ESTHER" id="9mico-a0a0k1jiu5">
    <property type="family name" value="Abhydrolase_9"/>
</dbReference>
<feature type="transmembrane region" description="Helical" evidence="1">
    <location>
        <begin position="115"/>
        <end position="136"/>
    </location>
</feature>
<name>A0A0K1JIU5_9MICO</name>
<evidence type="ECO:0000313" key="3">
    <source>
        <dbReference type="EMBL" id="AKU16626.1"/>
    </source>
</evidence>
<dbReference type="Pfam" id="PF10081">
    <property type="entry name" value="Abhydrolase_9"/>
    <property type="match status" value="1"/>
</dbReference>
<dbReference type="RefSeq" id="WP_052592133.1">
    <property type="nucleotide sequence ID" value="NZ_CP011112.1"/>
</dbReference>
<feature type="transmembrane region" description="Helical" evidence="1">
    <location>
        <begin position="51"/>
        <end position="71"/>
    </location>
</feature>
<dbReference type="OrthoDB" id="4397445at2"/>
<feature type="domain" description="Alpha/beta-hydrolase catalytic" evidence="2">
    <location>
        <begin position="192"/>
        <end position="341"/>
    </location>
</feature>
<accession>A0A0K1JIU5</accession>
<evidence type="ECO:0000256" key="1">
    <source>
        <dbReference type="SAM" id="Phobius"/>
    </source>
</evidence>
<keyword evidence="1" id="KW-0472">Membrane</keyword>
<feature type="transmembrane region" description="Helical" evidence="1">
    <location>
        <begin position="83"/>
        <end position="103"/>
    </location>
</feature>
<keyword evidence="1" id="KW-0812">Transmembrane</keyword>
<dbReference type="InterPro" id="IPR027787">
    <property type="entry name" value="Alpha/beta-hydrolase_catalytic"/>
</dbReference>
<protein>
    <recommendedName>
        <fullName evidence="2">Alpha/beta-hydrolase catalytic domain-containing protein</fullName>
    </recommendedName>
</protein>
<dbReference type="EMBL" id="CP011112">
    <property type="protein sequence ID" value="AKU16626.1"/>
    <property type="molecule type" value="Genomic_DNA"/>
</dbReference>
<gene>
    <name evidence="3" type="ORF">VV02_13400</name>
</gene>
<feature type="transmembrane region" description="Helical" evidence="1">
    <location>
        <begin position="148"/>
        <end position="166"/>
    </location>
</feature>
<organism evidence="3 4">
    <name type="scientific">Luteipulveratus mongoliensis</name>
    <dbReference type="NCBI Taxonomy" id="571913"/>
    <lineage>
        <taxon>Bacteria</taxon>
        <taxon>Bacillati</taxon>
        <taxon>Actinomycetota</taxon>
        <taxon>Actinomycetes</taxon>
        <taxon>Micrococcales</taxon>
        <taxon>Dermacoccaceae</taxon>
        <taxon>Luteipulveratus</taxon>
    </lineage>
</organism>
<sequence length="415" mass="43662">MSAIESPPVAAAPLIRRWSQSLRLARASSAVTVALTTFLSFFPGYLPHSPLVQGLVTAVFVLGSLSVVRRLRRAEPRVTGRRQQHVVVGSGVALAAAVVWAHLSQNAMRAQIGMAPLGLADWAGMAATIGSVVLLGRGVRLAWRKRARLWRPVLALAVATSVMVPMTPSHAAGGQGTSEGQVLMDPSPVGAVRTYAAMTGRESVTARAQRAADQLVRAGGLHRSRVVLVIPTGSGWVDPNLVDGLEHRFGADVAMVGMQYSSSPSWMAYVFDQDGATRGARALFDAVSARIQSLPANQRPDLHVYGESLGATAGQAIFTGPGGRARTHQVCSALWVGTPGGDTTGLLKESSVANDDDPIVHTNPSMLFEPPDNGRPWLPVVSLMQAGVDFVSSLAVPTGAGHRYGPEQANALQTC</sequence>
<keyword evidence="4" id="KW-1185">Reference proteome</keyword>
<evidence type="ECO:0000313" key="4">
    <source>
        <dbReference type="Proteomes" id="UP000066480"/>
    </source>
</evidence>
<feature type="transmembrane region" description="Helical" evidence="1">
    <location>
        <begin position="24"/>
        <end position="45"/>
    </location>
</feature>
<dbReference type="Proteomes" id="UP000066480">
    <property type="component" value="Chromosome"/>
</dbReference>
<keyword evidence="1" id="KW-1133">Transmembrane helix</keyword>
<evidence type="ECO:0000259" key="2">
    <source>
        <dbReference type="Pfam" id="PF10081"/>
    </source>
</evidence>
<dbReference type="AlphaFoldDB" id="A0A0K1JIU5"/>
<proteinExistence type="predicted"/>
<dbReference type="STRING" id="571913.VV02_13400"/>
<reference evidence="3 4" key="1">
    <citation type="submission" date="2015-03" db="EMBL/GenBank/DDBJ databases">
        <title>Luteipulveratus halotolerans sp. nov., a novel actinobacterium (Dermacoccaceae) from Sarawak, Malaysia.</title>
        <authorList>
            <person name="Juboi H."/>
            <person name="Basik A."/>
            <person name="Shamsul S.S."/>
            <person name="Arnold P."/>
            <person name="Schmitt E.K."/>
            <person name="Sanglier J.-J."/>
            <person name="Yeo T."/>
        </authorList>
    </citation>
    <scope>NUCLEOTIDE SEQUENCE [LARGE SCALE GENOMIC DNA]</scope>
    <source>
        <strain evidence="3 4">MN07-A0370</strain>
    </source>
</reference>